<evidence type="ECO:0000256" key="3">
    <source>
        <dbReference type="ARBA" id="ARBA00024042"/>
    </source>
</evidence>
<dbReference type="Pfam" id="PF01070">
    <property type="entry name" value="FMN_dh"/>
    <property type="match status" value="1"/>
</dbReference>
<feature type="binding site" evidence="5">
    <location>
        <position position="328"/>
    </location>
    <ligand>
        <name>glyoxylate</name>
        <dbReference type="ChEBI" id="CHEBI:36655"/>
    </ligand>
</feature>
<feature type="domain" description="FMN hydroxy acid dehydrogenase" evidence="6">
    <location>
        <begin position="30"/>
        <end position="430"/>
    </location>
</feature>
<keyword evidence="2" id="KW-0560">Oxidoreductase</keyword>
<dbReference type="InterPro" id="IPR037396">
    <property type="entry name" value="FMN_HAD"/>
</dbReference>
<dbReference type="PIRSF" id="PIRSF000138">
    <property type="entry name" value="Al-hdrx_acd_dh"/>
    <property type="match status" value="1"/>
</dbReference>
<accession>A0A8H6X5D7</accession>
<dbReference type="Proteomes" id="UP000620124">
    <property type="component" value="Unassembled WGS sequence"/>
</dbReference>
<feature type="active site" description="Proton acceptor" evidence="4">
    <location>
        <position position="325"/>
    </location>
</feature>
<sequence length="445" mass="48962">MDPTDKPKGLSPHYSLYQREVFKNGGTTGQLPSFSVHPDELSESTKKKLNDRGYFYANSNAGLGWTDRANREAFYRWRIIPRMLVDTTTRDLTTTIFGHRIPAPILFAPIGINKLYAPAGELIPATIAGELGLPYCLSTAASQSIEDVAAANDTAAQNKNESNSVYSYCGAPKSNNSSSPRFFQLYMGHDDEITLSLMKRAWKSGFDVLMLTVDTWQLGWRPTDINIANYAFYYPSSVGNELGKSDPVFMRKHGEELENDSGKWIDSSVWHGKAHTWEKIPWLIKEASDICSPCGRPFVLKGIQSAADARRALEIGCEGIVVTNHAGRQVDGAVGSLEVLPEIVQAVGDRMTIIFDSGIRTGSDIFKAIALGAHVVEVGRLWVWGMAHEGEAGCRHVMKSLLADLDITMTVAGYASMEKDVRGNKDALRFNPYGVPPGKDDHAKL</sequence>
<comment type="caution">
    <text evidence="7">The sequence shown here is derived from an EMBL/GenBank/DDBJ whole genome shotgun (WGS) entry which is preliminary data.</text>
</comment>
<dbReference type="InterPro" id="IPR000262">
    <property type="entry name" value="FMN-dep_DH"/>
</dbReference>
<organism evidence="7 8">
    <name type="scientific">Mycena venus</name>
    <dbReference type="NCBI Taxonomy" id="2733690"/>
    <lineage>
        <taxon>Eukaryota</taxon>
        <taxon>Fungi</taxon>
        <taxon>Dikarya</taxon>
        <taxon>Basidiomycota</taxon>
        <taxon>Agaricomycotina</taxon>
        <taxon>Agaricomycetes</taxon>
        <taxon>Agaricomycetidae</taxon>
        <taxon>Agaricales</taxon>
        <taxon>Marasmiineae</taxon>
        <taxon>Mycenaceae</taxon>
        <taxon>Mycena</taxon>
    </lineage>
</organism>
<evidence type="ECO:0000313" key="8">
    <source>
        <dbReference type="Proteomes" id="UP000620124"/>
    </source>
</evidence>
<dbReference type="Gene3D" id="3.20.20.70">
    <property type="entry name" value="Aldolase class I"/>
    <property type="match status" value="1"/>
</dbReference>
<feature type="binding site" evidence="5">
    <location>
        <position position="301"/>
    </location>
    <ligand>
        <name>FMN</name>
        <dbReference type="ChEBI" id="CHEBI:58210"/>
    </ligand>
</feature>
<feature type="binding site" evidence="5">
    <location>
        <position position="138"/>
    </location>
    <ligand>
        <name>FMN</name>
        <dbReference type="ChEBI" id="CHEBI:58210"/>
    </ligand>
</feature>
<dbReference type="SUPFAM" id="SSF51395">
    <property type="entry name" value="FMN-linked oxidoreductases"/>
    <property type="match status" value="1"/>
</dbReference>
<feature type="binding site" evidence="5">
    <location>
        <position position="221"/>
    </location>
    <ligand>
        <name>glyoxylate</name>
        <dbReference type="ChEBI" id="CHEBI:36655"/>
    </ligand>
</feature>
<reference evidence="7" key="1">
    <citation type="submission" date="2020-05" db="EMBL/GenBank/DDBJ databases">
        <title>Mycena genomes resolve the evolution of fungal bioluminescence.</title>
        <authorList>
            <person name="Tsai I.J."/>
        </authorList>
    </citation>
    <scope>NUCLEOTIDE SEQUENCE</scope>
    <source>
        <strain evidence="7">CCC161011</strain>
    </source>
</reference>
<dbReference type="InterPro" id="IPR012133">
    <property type="entry name" value="Alpha-hydoxy_acid_DH_FMN"/>
</dbReference>
<dbReference type="OrthoDB" id="25826at2759"/>
<keyword evidence="5" id="KW-0285">Flavoprotein</keyword>
<comment type="cofactor">
    <cofactor evidence="1">
        <name>FMN</name>
        <dbReference type="ChEBI" id="CHEBI:58210"/>
    </cofactor>
</comment>
<dbReference type="GO" id="GO:0016491">
    <property type="term" value="F:oxidoreductase activity"/>
    <property type="evidence" value="ECO:0007669"/>
    <property type="project" value="UniProtKB-KW"/>
</dbReference>
<feature type="binding site" evidence="5">
    <location>
        <position position="212"/>
    </location>
    <ligand>
        <name>FMN</name>
        <dbReference type="ChEBI" id="CHEBI:58210"/>
    </ligand>
</feature>
<keyword evidence="5" id="KW-0288">FMN</keyword>
<dbReference type="InterPro" id="IPR013785">
    <property type="entry name" value="Aldolase_TIM"/>
</dbReference>
<dbReference type="PANTHER" id="PTHR10578:SF75">
    <property type="entry name" value="L-LACTATE DEHYDROGENASE (AFU_ORTHOLOGUE AFUA_4G07050)"/>
    <property type="match status" value="1"/>
</dbReference>
<dbReference type="GO" id="GO:0010181">
    <property type="term" value="F:FMN binding"/>
    <property type="evidence" value="ECO:0007669"/>
    <property type="project" value="InterPro"/>
</dbReference>
<feature type="binding site" evidence="5">
    <location>
        <position position="186"/>
    </location>
    <ligand>
        <name>glyoxylate</name>
        <dbReference type="ChEBI" id="CHEBI:36655"/>
    </ligand>
</feature>
<dbReference type="PANTHER" id="PTHR10578">
    <property type="entry name" value="S -2-HYDROXY-ACID OXIDASE-RELATED"/>
    <property type="match status" value="1"/>
</dbReference>
<evidence type="ECO:0000256" key="5">
    <source>
        <dbReference type="PIRSR" id="PIRSR000138-2"/>
    </source>
</evidence>
<dbReference type="AlphaFoldDB" id="A0A8H6X5D7"/>
<proteinExistence type="inferred from homology"/>
<evidence type="ECO:0000313" key="7">
    <source>
        <dbReference type="EMBL" id="KAF7334462.1"/>
    </source>
</evidence>
<protein>
    <submittedName>
        <fullName evidence="7">FMN-dependent alpha-hydroxy acid dehydrogenase</fullName>
    </submittedName>
</protein>
<evidence type="ECO:0000259" key="6">
    <source>
        <dbReference type="PROSITE" id="PS51349"/>
    </source>
</evidence>
<feature type="binding site" evidence="5">
    <location>
        <position position="325"/>
    </location>
    <ligand>
        <name>glyoxylate</name>
        <dbReference type="ChEBI" id="CHEBI:36655"/>
    </ligand>
</feature>
<evidence type="ECO:0000256" key="1">
    <source>
        <dbReference type="ARBA" id="ARBA00001917"/>
    </source>
</evidence>
<comment type="similarity">
    <text evidence="3">Belongs to the FMN-dependent alpha-hydroxy acid dehydrogenase family.</text>
</comment>
<dbReference type="PROSITE" id="PS51349">
    <property type="entry name" value="FMN_HYDROXY_ACID_DH_2"/>
    <property type="match status" value="1"/>
</dbReference>
<gene>
    <name evidence="7" type="ORF">MVEN_02275700</name>
</gene>
<evidence type="ECO:0000256" key="2">
    <source>
        <dbReference type="ARBA" id="ARBA00023002"/>
    </source>
</evidence>
<evidence type="ECO:0000256" key="4">
    <source>
        <dbReference type="PIRSR" id="PIRSR000138-1"/>
    </source>
</evidence>
<feature type="binding site" evidence="5">
    <location>
        <begin position="356"/>
        <end position="360"/>
    </location>
    <ligand>
        <name>FMN</name>
        <dbReference type="ChEBI" id="CHEBI:58210"/>
    </ligand>
</feature>
<feature type="binding site" evidence="5">
    <location>
        <position position="56"/>
    </location>
    <ligand>
        <name>glyoxylate</name>
        <dbReference type="ChEBI" id="CHEBI:36655"/>
    </ligand>
</feature>
<feature type="binding site" evidence="5">
    <location>
        <begin position="109"/>
        <end position="111"/>
    </location>
    <ligand>
        <name>FMN</name>
        <dbReference type="ChEBI" id="CHEBI:58210"/>
    </ligand>
</feature>
<name>A0A8H6X5D7_9AGAR</name>
<feature type="binding site" evidence="5">
    <location>
        <position position="184"/>
    </location>
    <ligand>
        <name>FMN</name>
        <dbReference type="ChEBI" id="CHEBI:58210"/>
    </ligand>
</feature>
<dbReference type="EMBL" id="JACAZI010000026">
    <property type="protein sequence ID" value="KAF7334462.1"/>
    <property type="molecule type" value="Genomic_DNA"/>
</dbReference>
<feature type="binding site" evidence="5">
    <location>
        <begin position="379"/>
        <end position="380"/>
    </location>
    <ligand>
        <name>FMN</name>
        <dbReference type="ChEBI" id="CHEBI:58210"/>
    </ligand>
</feature>
<keyword evidence="8" id="KW-1185">Reference proteome</keyword>